<evidence type="ECO:0000256" key="2">
    <source>
        <dbReference type="ARBA" id="ARBA00022801"/>
    </source>
</evidence>
<name>A0A6H1P6K2_PRIMG</name>
<keyword evidence="2" id="KW-0378">Hydrolase</keyword>
<sequence>MSKKVLDMQKIINGEVPPPPIAKLIGAELAYVEEGKAVFELQCNTEKHANPMGTIHGGILCDIADMAMGVAFASTLETNETFTTVELKINYLKPVWNEKIIAKGEVMKRGNTIGLIKCDVFDEGGSLVAHALSTCMILRGEKSAGR</sequence>
<dbReference type="Proteomes" id="UP000501868">
    <property type="component" value="Chromosome"/>
</dbReference>
<dbReference type="PANTHER" id="PTHR21660:SF1">
    <property type="entry name" value="ACYL-COENZYME A THIOESTERASE 13"/>
    <property type="match status" value="1"/>
</dbReference>
<comment type="similarity">
    <text evidence="1">Belongs to the thioesterase PaaI family.</text>
</comment>
<dbReference type="Pfam" id="PF03061">
    <property type="entry name" value="4HBT"/>
    <property type="match status" value="1"/>
</dbReference>
<dbReference type="InterPro" id="IPR006683">
    <property type="entry name" value="Thioestr_dom"/>
</dbReference>
<gene>
    <name evidence="4" type="ORF">HFZ78_22885</name>
</gene>
<dbReference type="SUPFAM" id="SSF54637">
    <property type="entry name" value="Thioesterase/thiol ester dehydrase-isomerase"/>
    <property type="match status" value="1"/>
</dbReference>
<dbReference type="NCBIfam" id="TIGR00369">
    <property type="entry name" value="unchar_dom_1"/>
    <property type="match status" value="1"/>
</dbReference>
<dbReference type="PANTHER" id="PTHR21660">
    <property type="entry name" value="THIOESTERASE SUPERFAMILY MEMBER-RELATED"/>
    <property type="match status" value="1"/>
</dbReference>
<dbReference type="InterPro" id="IPR039298">
    <property type="entry name" value="ACOT13"/>
</dbReference>
<reference evidence="4 5" key="2">
    <citation type="submission" date="2020-04" db="EMBL/GenBank/DDBJ databases">
        <authorList>
            <person name="Fomenkov A."/>
            <person name="Anton B.P."/>
            <person name="Roberts R.J."/>
        </authorList>
    </citation>
    <scope>NUCLEOTIDE SEQUENCE [LARGE SCALE GENOMIC DNA]</scope>
    <source>
        <strain evidence="4 5">S2</strain>
    </source>
</reference>
<feature type="domain" description="Thioesterase" evidence="3">
    <location>
        <begin position="52"/>
        <end position="128"/>
    </location>
</feature>
<evidence type="ECO:0000259" key="3">
    <source>
        <dbReference type="Pfam" id="PF03061"/>
    </source>
</evidence>
<reference evidence="4 5" key="1">
    <citation type="submission" date="2020-04" db="EMBL/GenBank/DDBJ databases">
        <title>Genome-Wide Identification of 5-Methylcytosine Sites in Bacterial Genomes By High-Throughput Sequencing of MspJI Restriction Fragments.</title>
        <authorList>
            <person name="Wu V."/>
        </authorList>
    </citation>
    <scope>NUCLEOTIDE SEQUENCE [LARGE SCALE GENOMIC DNA]</scope>
    <source>
        <strain evidence="4 5">S2</strain>
    </source>
</reference>
<dbReference type="CDD" id="cd03443">
    <property type="entry name" value="PaaI_thioesterase"/>
    <property type="match status" value="1"/>
</dbReference>
<dbReference type="AlphaFoldDB" id="A0A6H1P6K2"/>
<dbReference type="EMBL" id="CP051128">
    <property type="protein sequence ID" value="QIZ09199.1"/>
    <property type="molecule type" value="Genomic_DNA"/>
</dbReference>
<proteinExistence type="inferred from homology"/>
<organism evidence="4 5">
    <name type="scientific">Priestia megaterium</name>
    <name type="common">Bacillus megaterium</name>
    <dbReference type="NCBI Taxonomy" id="1404"/>
    <lineage>
        <taxon>Bacteria</taxon>
        <taxon>Bacillati</taxon>
        <taxon>Bacillota</taxon>
        <taxon>Bacilli</taxon>
        <taxon>Bacillales</taxon>
        <taxon>Bacillaceae</taxon>
        <taxon>Priestia</taxon>
    </lineage>
</organism>
<evidence type="ECO:0000313" key="5">
    <source>
        <dbReference type="Proteomes" id="UP000501868"/>
    </source>
</evidence>
<protein>
    <submittedName>
        <fullName evidence="4">PaaI family thioesterase</fullName>
    </submittedName>
</protein>
<evidence type="ECO:0000313" key="4">
    <source>
        <dbReference type="EMBL" id="QIZ09199.1"/>
    </source>
</evidence>
<dbReference type="GO" id="GO:0047617">
    <property type="term" value="F:fatty acyl-CoA hydrolase activity"/>
    <property type="evidence" value="ECO:0007669"/>
    <property type="project" value="InterPro"/>
</dbReference>
<dbReference type="InterPro" id="IPR029069">
    <property type="entry name" value="HotDog_dom_sf"/>
</dbReference>
<dbReference type="Gene3D" id="3.10.129.10">
    <property type="entry name" value="Hotdog Thioesterase"/>
    <property type="match status" value="1"/>
</dbReference>
<dbReference type="InterPro" id="IPR003736">
    <property type="entry name" value="PAAI_dom"/>
</dbReference>
<accession>A0A6H1P6K2</accession>
<evidence type="ECO:0000256" key="1">
    <source>
        <dbReference type="ARBA" id="ARBA00008324"/>
    </source>
</evidence>